<comment type="caution">
    <text evidence="2">The sequence shown here is derived from an EMBL/GenBank/DDBJ whole genome shotgun (WGS) entry which is preliminary data.</text>
</comment>
<keyword evidence="1" id="KW-0812">Transmembrane</keyword>
<evidence type="ECO:0000313" key="2">
    <source>
        <dbReference type="EMBL" id="CAK9098750.1"/>
    </source>
</evidence>
<proteinExistence type="predicted"/>
<protein>
    <submittedName>
        <fullName evidence="2">Uncharacterized protein</fullName>
    </submittedName>
</protein>
<keyword evidence="1" id="KW-0472">Membrane</keyword>
<gene>
    <name evidence="2" type="ORF">SCF082_LOCUS46262</name>
</gene>
<sequence>MRPWKRRPQCLACVAVLCALAANAWCFLHHMLGPGPESDRGEAVQARRALLASLVAGFPAPAVAFRNSKPKAIKAGEAMPDLDPDYPPAPSDDPWIRGLQAKSWEREPITRTRFYLMDEMTKIQPNPFGEKKDMIRWNEDPVKWDVVSAQDRRTAENLGKVFIDQDLTSDAMGWQSYIYTAAEDRDWAAKNLNITQTIELDKPFQEQLKLIRSRKFGVD</sequence>
<evidence type="ECO:0000313" key="3">
    <source>
        <dbReference type="Proteomes" id="UP001642464"/>
    </source>
</evidence>
<accession>A0ABP0RF15</accession>
<dbReference type="Proteomes" id="UP001642464">
    <property type="component" value="Unassembled WGS sequence"/>
</dbReference>
<keyword evidence="1" id="KW-1133">Transmembrane helix</keyword>
<evidence type="ECO:0000256" key="1">
    <source>
        <dbReference type="SAM" id="Phobius"/>
    </source>
</evidence>
<organism evidence="2 3">
    <name type="scientific">Durusdinium trenchii</name>
    <dbReference type="NCBI Taxonomy" id="1381693"/>
    <lineage>
        <taxon>Eukaryota</taxon>
        <taxon>Sar</taxon>
        <taxon>Alveolata</taxon>
        <taxon>Dinophyceae</taxon>
        <taxon>Suessiales</taxon>
        <taxon>Symbiodiniaceae</taxon>
        <taxon>Durusdinium</taxon>
    </lineage>
</organism>
<keyword evidence="3" id="KW-1185">Reference proteome</keyword>
<dbReference type="EMBL" id="CAXAMM010041339">
    <property type="protein sequence ID" value="CAK9098750.1"/>
    <property type="molecule type" value="Genomic_DNA"/>
</dbReference>
<reference evidence="2 3" key="1">
    <citation type="submission" date="2024-02" db="EMBL/GenBank/DDBJ databases">
        <authorList>
            <person name="Chen Y."/>
            <person name="Shah S."/>
            <person name="Dougan E. K."/>
            <person name="Thang M."/>
            <person name="Chan C."/>
        </authorList>
    </citation>
    <scope>NUCLEOTIDE SEQUENCE [LARGE SCALE GENOMIC DNA]</scope>
</reference>
<name>A0ABP0RF15_9DINO</name>
<feature type="transmembrane region" description="Helical" evidence="1">
    <location>
        <begin position="48"/>
        <end position="65"/>
    </location>
</feature>